<evidence type="ECO:0000313" key="5">
    <source>
        <dbReference type="EMBL" id="CAF3714840.1"/>
    </source>
</evidence>
<feature type="region of interest" description="Disordered" evidence="2">
    <location>
        <begin position="550"/>
        <end position="597"/>
    </location>
</feature>
<evidence type="ECO:0000256" key="1">
    <source>
        <dbReference type="ARBA" id="ARBA00022664"/>
    </source>
</evidence>
<evidence type="ECO:0000313" key="8">
    <source>
        <dbReference type="Proteomes" id="UP000663869"/>
    </source>
</evidence>
<feature type="compositionally biased region" description="Basic and acidic residues" evidence="2">
    <location>
        <begin position="331"/>
        <end position="343"/>
    </location>
</feature>
<feature type="compositionally biased region" description="Basic and acidic residues" evidence="2">
    <location>
        <begin position="438"/>
        <end position="453"/>
    </location>
</feature>
<dbReference type="InterPro" id="IPR052225">
    <property type="entry name" value="Ser/Arg_repetitive_matrix"/>
</dbReference>
<dbReference type="Proteomes" id="UP000663851">
    <property type="component" value="Unassembled WGS sequence"/>
</dbReference>
<dbReference type="InterPro" id="IPR002483">
    <property type="entry name" value="PWI_dom"/>
</dbReference>
<name>A0A818VRH0_9BILA</name>
<organism evidence="5 8">
    <name type="scientific">Rotaria socialis</name>
    <dbReference type="NCBI Taxonomy" id="392032"/>
    <lineage>
        <taxon>Eukaryota</taxon>
        <taxon>Metazoa</taxon>
        <taxon>Spiralia</taxon>
        <taxon>Gnathifera</taxon>
        <taxon>Rotifera</taxon>
        <taxon>Eurotatoria</taxon>
        <taxon>Bdelloidea</taxon>
        <taxon>Philodinida</taxon>
        <taxon>Philodinidae</taxon>
        <taxon>Rotaria</taxon>
    </lineage>
</organism>
<feature type="compositionally biased region" description="Polar residues" evidence="2">
    <location>
        <begin position="576"/>
        <end position="585"/>
    </location>
</feature>
<dbReference type="AlphaFoldDB" id="A0A818VRH0"/>
<feature type="region of interest" description="Disordered" evidence="2">
    <location>
        <begin position="650"/>
        <end position="673"/>
    </location>
</feature>
<dbReference type="EMBL" id="CAJNXB010004045">
    <property type="protein sequence ID" value="CAF3352417.1"/>
    <property type="molecule type" value="Genomic_DNA"/>
</dbReference>
<protein>
    <recommendedName>
        <fullName evidence="3">PWI domain-containing protein</fullName>
    </recommendedName>
</protein>
<dbReference type="GO" id="GO:0006397">
    <property type="term" value="P:mRNA processing"/>
    <property type="evidence" value="ECO:0007669"/>
    <property type="project" value="UniProtKB-KW"/>
</dbReference>
<evidence type="ECO:0000256" key="2">
    <source>
        <dbReference type="SAM" id="MobiDB-lite"/>
    </source>
</evidence>
<dbReference type="PANTHER" id="PTHR23148">
    <property type="entry name" value="SERINE/ARGININE REGULATED NUCLEAR MATRIX PROTEIN"/>
    <property type="match status" value="1"/>
</dbReference>
<evidence type="ECO:0000313" key="7">
    <source>
        <dbReference type="EMBL" id="CAF4452944.1"/>
    </source>
</evidence>
<accession>A0A818VRH0</accession>
<dbReference type="Proteomes" id="UP000663869">
    <property type="component" value="Unassembled WGS sequence"/>
</dbReference>
<dbReference type="Gene3D" id="1.20.1390.10">
    <property type="entry name" value="PWI domain"/>
    <property type="match status" value="1"/>
</dbReference>
<evidence type="ECO:0000313" key="4">
    <source>
        <dbReference type="EMBL" id="CAF3352417.1"/>
    </source>
</evidence>
<gene>
    <name evidence="5" type="ORF">FME351_LOCUS28657</name>
    <name evidence="6" type="ORF">HFQ381_LOCUS9985</name>
    <name evidence="4" type="ORF">TIS948_LOCUS23404</name>
    <name evidence="7" type="ORF">TSG867_LOCUS17142</name>
</gene>
<dbReference type="SMART" id="SM00311">
    <property type="entry name" value="PWI"/>
    <property type="match status" value="1"/>
</dbReference>
<feature type="compositionally biased region" description="Basic and acidic residues" evidence="2">
    <location>
        <begin position="370"/>
        <end position="384"/>
    </location>
</feature>
<keyword evidence="1" id="KW-0507">mRNA processing</keyword>
<evidence type="ECO:0000259" key="3">
    <source>
        <dbReference type="PROSITE" id="PS51025"/>
    </source>
</evidence>
<dbReference type="InterPro" id="IPR036483">
    <property type="entry name" value="PWI_dom_sf"/>
</dbReference>
<reference evidence="5" key="1">
    <citation type="submission" date="2021-02" db="EMBL/GenBank/DDBJ databases">
        <authorList>
            <person name="Nowell W R."/>
        </authorList>
    </citation>
    <scope>NUCLEOTIDE SEQUENCE</scope>
</reference>
<feature type="compositionally biased region" description="Basic and acidic residues" evidence="2">
    <location>
        <begin position="181"/>
        <end position="203"/>
    </location>
</feature>
<feature type="compositionally biased region" description="Basic and acidic residues" evidence="2">
    <location>
        <begin position="139"/>
        <end position="168"/>
    </location>
</feature>
<feature type="compositionally biased region" description="Basic and acidic residues" evidence="2">
    <location>
        <begin position="211"/>
        <end position="247"/>
    </location>
</feature>
<dbReference type="OrthoDB" id="163257at2759"/>
<sequence>MADAGFFKGTSAEQDSRFANKQKKLLKQMKFPDNIDVKIDMLKVKIDVLKSWITKRLQELLGIEDDVVIEFVFNQLEDKNPDPKMMQINLTGFLGGSKARLFIGELWKHLASAQSSPDGIPAEFVEMKKRELLKRMEEDDRLRDVRKREEETHRQEIKPDIEKLDNKLNGRNLMTSSNNKLRNDNHASGEYKSRPHYEGDRRRSPPKNRRQRDSRSPDLRSRPNEKKPIQTVEKEEKPSSNRNDRHRSPSKSPIHSRSPIKLSRKNDEYQHHSSSSESVNKKSSKITKQPETIKPKPKARSSSSSSDASGSHQRINKSSRRKSVEILNDSNEIKRSKIDDQLKKLSVSKTKRKPPTPSPPRSKQSTKSSSKTDLKPKIPTVKETKKPKKRDRSSSSKSSSASRSSSNSSSLSSMSNSAKKKKKKSQVTKSSSSSRSPSLDRNRKSDKKKDDHKSRKHSTHHNSKSSSRKRTKNHRSSDSKRKSHRGKLIQSYLHRLNRIKSTESKSKTERSWSICKYWTLSATVYFVSSLELYCKWKPINLDHLDKSITRKPHRSDSAKKLKKDKNQDKTEKKDSNSYQSISTSEIPVPSSPKRPRLESQIKEKTPPMKLPDNNKSQQLFAPIKPTRTERIVVLEESRIDATDSVSTHVSIVTKSTDNERKHQNNNQSEDENEIDLRERLLREKAIKSMRRRQLTTTTNDRIVYETQ</sequence>
<feature type="domain" description="PWI" evidence="3">
    <location>
        <begin position="28"/>
        <end position="127"/>
    </location>
</feature>
<dbReference type="EMBL" id="CAJNYU010003956">
    <property type="protein sequence ID" value="CAF3714840.1"/>
    <property type="molecule type" value="Genomic_DNA"/>
</dbReference>
<feature type="region of interest" description="Disordered" evidence="2">
    <location>
        <begin position="139"/>
        <end position="494"/>
    </location>
</feature>
<dbReference type="PANTHER" id="PTHR23148:SF0">
    <property type="entry name" value="SERINE_ARGININE REPETITIVE MATRIX PROTEIN 1"/>
    <property type="match status" value="1"/>
</dbReference>
<dbReference type="Proteomes" id="UP000663825">
    <property type="component" value="Unassembled WGS sequence"/>
</dbReference>
<dbReference type="GO" id="GO:0048024">
    <property type="term" value="P:regulation of mRNA splicing, via spliceosome"/>
    <property type="evidence" value="ECO:0007669"/>
    <property type="project" value="TreeGrafter"/>
</dbReference>
<dbReference type="EMBL" id="CAJOBQ010001081">
    <property type="protein sequence ID" value="CAF4452944.1"/>
    <property type="molecule type" value="Genomic_DNA"/>
</dbReference>
<dbReference type="GO" id="GO:0003723">
    <property type="term" value="F:RNA binding"/>
    <property type="evidence" value="ECO:0007669"/>
    <property type="project" value="TreeGrafter"/>
</dbReference>
<feature type="compositionally biased region" description="Low complexity" evidence="2">
    <location>
        <begin position="395"/>
        <end position="417"/>
    </location>
</feature>
<dbReference type="SUPFAM" id="SSF101233">
    <property type="entry name" value="PWI domain"/>
    <property type="match status" value="1"/>
</dbReference>
<dbReference type="EMBL" id="CAJOBO010000537">
    <property type="protein sequence ID" value="CAF4243397.1"/>
    <property type="molecule type" value="Genomic_DNA"/>
</dbReference>
<proteinExistence type="predicted"/>
<dbReference type="Pfam" id="PF01480">
    <property type="entry name" value="PWI"/>
    <property type="match status" value="1"/>
</dbReference>
<comment type="caution">
    <text evidence="5">The sequence shown here is derived from an EMBL/GenBank/DDBJ whole genome shotgun (WGS) entry which is preliminary data.</text>
</comment>
<evidence type="ECO:0000313" key="6">
    <source>
        <dbReference type="EMBL" id="CAF4243397.1"/>
    </source>
</evidence>
<feature type="compositionally biased region" description="Basic residues" evidence="2">
    <location>
        <begin position="454"/>
        <end position="474"/>
    </location>
</feature>
<dbReference type="Proteomes" id="UP000663862">
    <property type="component" value="Unassembled WGS sequence"/>
</dbReference>
<feature type="compositionally biased region" description="Low complexity" evidence="2">
    <location>
        <begin position="301"/>
        <end position="311"/>
    </location>
</feature>
<dbReference type="PROSITE" id="PS51025">
    <property type="entry name" value="PWI"/>
    <property type="match status" value="1"/>
</dbReference>
<feature type="compositionally biased region" description="Low complexity" evidence="2">
    <location>
        <begin position="427"/>
        <end position="437"/>
    </location>
</feature>
<dbReference type="GO" id="GO:0005681">
    <property type="term" value="C:spliceosomal complex"/>
    <property type="evidence" value="ECO:0007669"/>
    <property type="project" value="TreeGrafter"/>
</dbReference>
<feature type="compositionally biased region" description="Basic and acidic residues" evidence="2">
    <location>
        <begin position="550"/>
        <end position="575"/>
    </location>
</feature>